<dbReference type="EMBL" id="GL573180">
    <property type="protein sequence ID" value="ELR02554.1"/>
    <property type="molecule type" value="Genomic_DNA"/>
</dbReference>
<dbReference type="AlphaFoldDB" id="L8FPV6"/>
<protein>
    <submittedName>
        <fullName evidence="1">Uncharacterized protein</fullName>
    </submittedName>
</protein>
<proteinExistence type="predicted"/>
<sequence>MTTNFWHIIHRLSLLCELKGEIQKAEARSDTMLLLQARALQSRLPLWTFRWERESDRLPYLAAYRPYGVVDPPFCSICGYALSAIETKAKWPASFLQILWLVT</sequence>
<dbReference type="OrthoDB" id="25818at2759"/>
<dbReference type="Proteomes" id="UP000011064">
    <property type="component" value="Unassembled WGS sequence"/>
</dbReference>
<name>L8FPV6_PSED2</name>
<organism evidence="1 2">
    <name type="scientific">Pseudogymnoascus destructans (strain ATCC MYA-4855 / 20631-21)</name>
    <name type="common">Bat white-nose syndrome fungus</name>
    <name type="synonym">Geomyces destructans</name>
    <dbReference type="NCBI Taxonomy" id="658429"/>
    <lineage>
        <taxon>Eukaryota</taxon>
        <taxon>Fungi</taxon>
        <taxon>Dikarya</taxon>
        <taxon>Ascomycota</taxon>
        <taxon>Pezizomycotina</taxon>
        <taxon>Leotiomycetes</taxon>
        <taxon>Thelebolales</taxon>
        <taxon>Thelebolaceae</taxon>
        <taxon>Pseudogymnoascus</taxon>
    </lineage>
</organism>
<dbReference type="HOGENOM" id="CLU_2264867_0_0_1"/>
<gene>
    <name evidence="1" type="ORF">GMDG_01079</name>
</gene>
<dbReference type="VEuPathDB" id="FungiDB:GMDG_01079"/>
<dbReference type="InParanoid" id="L8FPV6"/>
<reference evidence="2" key="1">
    <citation type="submission" date="2010-09" db="EMBL/GenBank/DDBJ databases">
        <title>The genome sequence of Geomyces destructans 20631-21.</title>
        <authorList>
            <consortium name="The Broad Institute Genome Sequencing Platform"/>
            <person name="Cuomo C.A."/>
            <person name="Blehert D.S."/>
            <person name="Lorch J.M."/>
            <person name="Young S.K."/>
            <person name="Zeng Q."/>
            <person name="Gargeya S."/>
            <person name="Fitzgerald M."/>
            <person name="Haas B."/>
            <person name="Abouelleil A."/>
            <person name="Alvarado L."/>
            <person name="Arachchi H.M."/>
            <person name="Berlin A."/>
            <person name="Brown A."/>
            <person name="Chapman S.B."/>
            <person name="Chen Z."/>
            <person name="Dunbar C."/>
            <person name="Freedman E."/>
            <person name="Gearin G."/>
            <person name="Gellesch M."/>
            <person name="Goldberg J."/>
            <person name="Griggs A."/>
            <person name="Gujja S."/>
            <person name="Heiman D."/>
            <person name="Howarth C."/>
            <person name="Larson L."/>
            <person name="Lui A."/>
            <person name="MacDonald P.J.P."/>
            <person name="Montmayeur A."/>
            <person name="Murphy C."/>
            <person name="Neiman D."/>
            <person name="Pearson M."/>
            <person name="Priest M."/>
            <person name="Roberts A."/>
            <person name="Saif S."/>
            <person name="Shea T."/>
            <person name="Shenoy N."/>
            <person name="Sisk P."/>
            <person name="Stolte C."/>
            <person name="Sykes S."/>
            <person name="Wortman J."/>
            <person name="Nusbaum C."/>
            <person name="Birren B."/>
        </authorList>
    </citation>
    <scope>NUCLEOTIDE SEQUENCE [LARGE SCALE GENOMIC DNA]</scope>
    <source>
        <strain evidence="2">ATCC MYA-4855 / 20631-21</strain>
    </source>
</reference>
<accession>L8FPV6</accession>
<evidence type="ECO:0000313" key="2">
    <source>
        <dbReference type="Proteomes" id="UP000011064"/>
    </source>
</evidence>
<keyword evidence="2" id="KW-1185">Reference proteome</keyword>
<dbReference type="STRING" id="658429.L8FPV6"/>
<evidence type="ECO:0000313" key="1">
    <source>
        <dbReference type="EMBL" id="ELR02554.1"/>
    </source>
</evidence>